<evidence type="ECO:0000259" key="2">
    <source>
        <dbReference type="Pfam" id="PF01548"/>
    </source>
</evidence>
<dbReference type="GO" id="GO:0006313">
    <property type="term" value="P:DNA transposition"/>
    <property type="evidence" value="ECO:0007669"/>
    <property type="project" value="InterPro"/>
</dbReference>
<feature type="coiled-coil region" evidence="1">
    <location>
        <begin position="241"/>
        <end position="268"/>
    </location>
</feature>
<evidence type="ECO:0000313" key="4">
    <source>
        <dbReference type="EMBL" id="KGX83112.1"/>
    </source>
</evidence>
<dbReference type="OrthoDB" id="9790935at2"/>
<dbReference type="NCBIfam" id="NF033542">
    <property type="entry name" value="transpos_IS110"/>
    <property type="match status" value="1"/>
</dbReference>
<keyword evidence="1" id="KW-0175">Coiled coil</keyword>
<keyword evidence="5" id="KW-1185">Reference proteome</keyword>
<dbReference type="PANTHER" id="PTHR33055">
    <property type="entry name" value="TRANSPOSASE FOR INSERTION SEQUENCE ELEMENT IS1111A"/>
    <property type="match status" value="1"/>
</dbReference>
<evidence type="ECO:0000259" key="3">
    <source>
        <dbReference type="Pfam" id="PF02371"/>
    </source>
</evidence>
<sequence>MIYLGIDIGKRHHEAGLINDKGDSIGKTIRFANSKKGSEKLLNFLNQHQVTPEDCACGMEATGHYWLSIFSFLHQLGFKVTAFNPMQSDALRNFYIRKTKTDIKDAYLIAQVIRIDSPEATPFIEEDLLQLRHLERLRYALVDQSSDVKRKIIALLDQVFPEYEQVFSDVFGLSSKEILLNYTLPEDLLEIETDKLADVLYRFSKGRYGITRARWKAEHLKESAQNSFGISIGTDAFKMQIHLLLEQISLFEKQLNQIEKELIELSKRQHHYLTTITGVSDVTAAVILGEIGSVERFEHPKQLVAFAGLDASVHQSGDFNSSNTKLSKRGSPYLRRAIWQAAFVASFHDPALSLYYQKLRDRGKAHGTAVGAVARKLTHIIFAILRDQKPYEPRPQVNDE</sequence>
<organism evidence="4 5">
    <name type="scientific">Pontibacillus marinus BH030004 = DSM 16465</name>
    <dbReference type="NCBI Taxonomy" id="1385511"/>
    <lineage>
        <taxon>Bacteria</taxon>
        <taxon>Bacillati</taxon>
        <taxon>Bacillota</taxon>
        <taxon>Bacilli</taxon>
        <taxon>Bacillales</taxon>
        <taxon>Bacillaceae</taxon>
        <taxon>Pontibacillus</taxon>
    </lineage>
</organism>
<dbReference type="PANTHER" id="PTHR33055:SF13">
    <property type="entry name" value="TRANSPOSASE"/>
    <property type="match status" value="1"/>
</dbReference>
<evidence type="ECO:0000313" key="5">
    <source>
        <dbReference type="Proteomes" id="UP000030403"/>
    </source>
</evidence>
<dbReference type="Pfam" id="PF01548">
    <property type="entry name" value="DEDD_Tnp_IS110"/>
    <property type="match status" value="1"/>
</dbReference>
<feature type="domain" description="Transposase IS116/IS110/IS902 C-terminal" evidence="3">
    <location>
        <begin position="271"/>
        <end position="357"/>
    </location>
</feature>
<gene>
    <name evidence="4" type="ORF">N783_06875</name>
</gene>
<proteinExistence type="predicted"/>
<dbReference type="STRING" id="1385511.GCA_000425225_04301"/>
<name>A0A0A5HHJ2_9BACI</name>
<comment type="caution">
    <text evidence="4">The sequence shown here is derived from an EMBL/GenBank/DDBJ whole genome shotgun (WGS) entry which is preliminary data.</text>
</comment>
<dbReference type="GO" id="GO:0003677">
    <property type="term" value="F:DNA binding"/>
    <property type="evidence" value="ECO:0007669"/>
    <property type="project" value="InterPro"/>
</dbReference>
<dbReference type="InterPro" id="IPR047650">
    <property type="entry name" value="Transpos_IS110"/>
</dbReference>
<dbReference type="RefSeq" id="WP_027447746.1">
    <property type="nucleotide sequence ID" value="NZ_AULJ01000093.1"/>
</dbReference>
<dbReference type="Pfam" id="PF02371">
    <property type="entry name" value="Transposase_20"/>
    <property type="match status" value="1"/>
</dbReference>
<feature type="domain" description="Transposase IS110-like N-terminal" evidence="2">
    <location>
        <begin position="4"/>
        <end position="161"/>
    </location>
</feature>
<reference evidence="4 5" key="1">
    <citation type="submission" date="2013-08" db="EMBL/GenBank/DDBJ databases">
        <authorList>
            <person name="Huang J."/>
            <person name="Wang G."/>
        </authorList>
    </citation>
    <scope>NUCLEOTIDE SEQUENCE [LARGE SCALE GENOMIC DNA]</scope>
    <source>
        <strain evidence="4 5">BH030004</strain>
    </source>
</reference>
<accession>A0A0A5HHJ2</accession>
<dbReference type="AlphaFoldDB" id="A0A0A5HHJ2"/>
<evidence type="ECO:0000256" key="1">
    <source>
        <dbReference type="SAM" id="Coils"/>
    </source>
</evidence>
<protein>
    <submittedName>
        <fullName evidence="4">Transposase</fullName>
    </submittedName>
</protein>
<dbReference type="InterPro" id="IPR002525">
    <property type="entry name" value="Transp_IS110-like_N"/>
</dbReference>
<dbReference type="Proteomes" id="UP000030403">
    <property type="component" value="Unassembled WGS sequence"/>
</dbReference>
<dbReference type="eggNOG" id="COG3547">
    <property type="taxonomic scope" value="Bacteria"/>
</dbReference>
<dbReference type="GO" id="GO:0004803">
    <property type="term" value="F:transposase activity"/>
    <property type="evidence" value="ECO:0007669"/>
    <property type="project" value="InterPro"/>
</dbReference>
<dbReference type="EMBL" id="AVPF01000155">
    <property type="protein sequence ID" value="KGX83112.1"/>
    <property type="molecule type" value="Genomic_DNA"/>
</dbReference>
<dbReference type="InterPro" id="IPR003346">
    <property type="entry name" value="Transposase_20"/>
</dbReference>